<accession>A0A0A9C3P4</accession>
<dbReference type="AlphaFoldDB" id="A0A0A9C3P4"/>
<proteinExistence type="predicted"/>
<reference evidence="1" key="1">
    <citation type="submission" date="2014-09" db="EMBL/GenBank/DDBJ databases">
        <authorList>
            <person name="Magalhaes I.L.F."/>
            <person name="Oliveira U."/>
            <person name="Santos F.R."/>
            <person name="Vidigal T.H.D.A."/>
            <person name="Brescovit A.D."/>
            <person name="Santos A.J."/>
        </authorList>
    </citation>
    <scope>NUCLEOTIDE SEQUENCE</scope>
    <source>
        <tissue evidence="1">Shoot tissue taken approximately 20 cm above the soil surface</tissue>
    </source>
</reference>
<evidence type="ECO:0000313" key="1">
    <source>
        <dbReference type="EMBL" id="JAD70929.1"/>
    </source>
</evidence>
<sequence>MHSRLLNTYTRMFSMSQQSTSRI</sequence>
<dbReference type="EMBL" id="GBRH01226966">
    <property type="protein sequence ID" value="JAD70929.1"/>
    <property type="molecule type" value="Transcribed_RNA"/>
</dbReference>
<name>A0A0A9C3P4_ARUDO</name>
<protein>
    <submittedName>
        <fullName evidence="1">Uncharacterized protein</fullName>
    </submittedName>
</protein>
<organism evidence="1">
    <name type="scientific">Arundo donax</name>
    <name type="common">Giant reed</name>
    <name type="synonym">Donax arundinaceus</name>
    <dbReference type="NCBI Taxonomy" id="35708"/>
    <lineage>
        <taxon>Eukaryota</taxon>
        <taxon>Viridiplantae</taxon>
        <taxon>Streptophyta</taxon>
        <taxon>Embryophyta</taxon>
        <taxon>Tracheophyta</taxon>
        <taxon>Spermatophyta</taxon>
        <taxon>Magnoliopsida</taxon>
        <taxon>Liliopsida</taxon>
        <taxon>Poales</taxon>
        <taxon>Poaceae</taxon>
        <taxon>PACMAD clade</taxon>
        <taxon>Arundinoideae</taxon>
        <taxon>Arundineae</taxon>
        <taxon>Arundo</taxon>
    </lineage>
</organism>
<reference evidence="1" key="2">
    <citation type="journal article" date="2015" name="Data Brief">
        <title>Shoot transcriptome of the giant reed, Arundo donax.</title>
        <authorList>
            <person name="Barrero R.A."/>
            <person name="Guerrero F.D."/>
            <person name="Moolhuijzen P."/>
            <person name="Goolsby J.A."/>
            <person name="Tidwell J."/>
            <person name="Bellgard S.E."/>
            <person name="Bellgard M.I."/>
        </authorList>
    </citation>
    <scope>NUCLEOTIDE SEQUENCE</scope>
    <source>
        <tissue evidence="1">Shoot tissue taken approximately 20 cm above the soil surface</tissue>
    </source>
</reference>